<keyword evidence="7 11" id="KW-1133">Transmembrane helix</keyword>
<dbReference type="InterPro" id="IPR011531">
    <property type="entry name" value="HCO3_transpt-like_TM_dom"/>
</dbReference>
<proteinExistence type="inferred from homology"/>
<dbReference type="FunFam" id="3.40.930.10:FF:000020">
    <property type="entry name" value="Anion exchange protein"/>
    <property type="match status" value="1"/>
</dbReference>
<dbReference type="Pfam" id="PF07565">
    <property type="entry name" value="Band_3_cyto"/>
    <property type="match status" value="1"/>
</dbReference>
<dbReference type="GO" id="GO:0008509">
    <property type="term" value="F:monoatomic anion transmembrane transporter activity"/>
    <property type="evidence" value="ECO:0007669"/>
    <property type="project" value="InterPro"/>
</dbReference>
<feature type="transmembrane region" description="Helical" evidence="11">
    <location>
        <begin position="597"/>
        <end position="618"/>
    </location>
</feature>
<dbReference type="PANTHER" id="PTHR11453">
    <property type="entry name" value="ANION EXCHANGE PROTEIN"/>
    <property type="match status" value="1"/>
</dbReference>
<evidence type="ECO:0000256" key="1">
    <source>
        <dbReference type="ARBA" id="ARBA00004651"/>
    </source>
</evidence>
<feature type="transmembrane region" description="Helical" evidence="11">
    <location>
        <begin position="718"/>
        <end position="738"/>
    </location>
</feature>
<dbReference type="GO" id="GO:0005886">
    <property type="term" value="C:plasma membrane"/>
    <property type="evidence" value="ECO:0007669"/>
    <property type="project" value="UniProtKB-SubCell"/>
</dbReference>
<reference evidence="15" key="1">
    <citation type="submission" date="2015-11" db="EMBL/GenBank/DDBJ databases">
        <title>De novo transcriptome assembly of four potential Pierce s Disease insect vectors from Arizona vineyards.</title>
        <authorList>
            <person name="Tassone E.E."/>
        </authorList>
    </citation>
    <scope>NUCLEOTIDE SEQUENCE</scope>
</reference>
<evidence type="ECO:0000256" key="3">
    <source>
        <dbReference type="ARBA" id="ARBA00022448"/>
    </source>
</evidence>
<dbReference type="FunFam" id="1.10.287.570:FF:000001">
    <property type="entry name" value="Anion exchange protein"/>
    <property type="match status" value="1"/>
</dbReference>
<feature type="transmembrane region" description="Helical" evidence="11">
    <location>
        <begin position="809"/>
        <end position="825"/>
    </location>
</feature>
<evidence type="ECO:0000256" key="11">
    <source>
        <dbReference type="RuleBase" id="RU362035"/>
    </source>
</evidence>
<evidence type="ECO:0000256" key="12">
    <source>
        <dbReference type="SAM" id="MobiDB-lite"/>
    </source>
</evidence>
<keyword evidence="9 11" id="KW-0472">Membrane</keyword>
<evidence type="ECO:0000256" key="10">
    <source>
        <dbReference type="ARBA" id="ARBA00049347"/>
    </source>
</evidence>
<accession>A0A1B6M8S2</accession>
<feature type="domain" description="Band 3 cytoplasmic" evidence="14">
    <location>
        <begin position="92"/>
        <end position="400"/>
    </location>
</feature>
<evidence type="ECO:0000259" key="13">
    <source>
        <dbReference type="Pfam" id="PF00955"/>
    </source>
</evidence>
<dbReference type="NCBIfam" id="TIGR00834">
    <property type="entry name" value="ae"/>
    <property type="match status" value="1"/>
</dbReference>
<comment type="similarity">
    <text evidence="2 11">Belongs to the anion exchanger (TC 2.A.31) family.</text>
</comment>
<evidence type="ECO:0000259" key="14">
    <source>
        <dbReference type="Pfam" id="PF07565"/>
    </source>
</evidence>
<dbReference type="InterPro" id="IPR003020">
    <property type="entry name" value="HCO3_transpt_euk"/>
</dbReference>
<dbReference type="GO" id="GO:0015701">
    <property type="term" value="P:bicarbonate transport"/>
    <property type="evidence" value="ECO:0007669"/>
    <property type="project" value="TreeGrafter"/>
</dbReference>
<dbReference type="AlphaFoldDB" id="A0A1B6M8S2"/>
<evidence type="ECO:0000256" key="4">
    <source>
        <dbReference type="ARBA" id="ARBA00022475"/>
    </source>
</evidence>
<feature type="region of interest" description="Disordered" evidence="12">
    <location>
        <begin position="418"/>
        <end position="440"/>
    </location>
</feature>
<dbReference type="EMBL" id="GEBQ01007644">
    <property type="protein sequence ID" value="JAT32333.1"/>
    <property type="molecule type" value="Transcribed_RNA"/>
</dbReference>
<dbReference type="GO" id="GO:0005452">
    <property type="term" value="F:solute:inorganic anion antiporter activity"/>
    <property type="evidence" value="ECO:0007669"/>
    <property type="project" value="InterPro"/>
</dbReference>
<evidence type="ECO:0000256" key="8">
    <source>
        <dbReference type="ARBA" id="ARBA00023065"/>
    </source>
</evidence>
<name>A0A1B6M8S2_9HEMI</name>
<organism evidence="15">
    <name type="scientific">Graphocephala atropunctata</name>
    <dbReference type="NCBI Taxonomy" id="36148"/>
    <lineage>
        <taxon>Eukaryota</taxon>
        <taxon>Metazoa</taxon>
        <taxon>Ecdysozoa</taxon>
        <taxon>Arthropoda</taxon>
        <taxon>Hexapoda</taxon>
        <taxon>Insecta</taxon>
        <taxon>Pterygota</taxon>
        <taxon>Neoptera</taxon>
        <taxon>Paraneoptera</taxon>
        <taxon>Hemiptera</taxon>
        <taxon>Auchenorrhyncha</taxon>
        <taxon>Membracoidea</taxon>
        <taxon>Cicadellidae</taxon>
        <taxon>Cicadellinae</taxon>
        <taxon>Cicadellini</taxon>
        <taxon>Graphocephala</taxon>
    </lineage>
</organism>
<dbReference type="Pfam" id="PF00955">
    <property type="entry name" value="HCO3_cotransp"/>
    <property type="match status" value="1"/>
</dbReference>
<feature type="transmembrane region" description="Helical" evidence="11">
    <location>
        <begin position="480"/>
        <end position="502"/>
    </location>
</feature>
<evidence type="ECO:0000256" key="9">
    <source>
        <dbReference type="ARBA" id="ARBA00023136"/>
    </source>
</evidence>
<dbReference type="GO" id="GO:0051453">
    <property type="term" value="P:regulation of intracellular pH"/>
    <property type="evidence" value="ECO:0007669"/>
    <property type="project" value="TreeGrafter"/>
</dbReference>
<dbReference type="InterPro" id="IPR001717">
    <property type="entry name" value="Anion_exchange"/>
</dbReference>
<evidence type="ECO:0000256" key="2">
    <source>
        <dbReference type="ARBA" id="ARBA00010993"/>
    </source>
</evidence>
<feature type="transmembrane region" description="Helical" evidence="11">
    <location>
        <begin position="514"/>
        <end position="545"/>
    </location>
</feature>
<evidence type="ECO:0000256" key="5">
    <source>
        <dbReference type="ARBA" id="ARBA00022681"/>
    </source>
</evidence>
<dbReference type="SUPFAM" id="SSF55804">
    <property type="entry name" value="Phoshotransferase/anion transport protein"/>
    <property type="match status" value="1"/>
</dbReference>
<comment type="catalytic activity">
    <reaction evidence="10">
        <text>hydrogencarbonate(in) + chloride(out) = hydrogencarbonate(out) + chloride(in)</text>
        <dbReference type="Rhea" id="RHEA:72363"/>
        <dbReference type="ChEBI" id="CHEBI:17544"/>
        <dbReference type="ChEBI" id="CHEBI:17996"/>
    </reaction>
</comment>
<feature type="transmembrane region" description="Helical" evidence="11">
    <location>
        <begin position="896"/>
        <end position="916"/>
    </location>
</feature>
<feature type="region of interest" description="Disordered" evidence="12">
    <location>
        <begin position="1"/>
        <end position="22"/>
    </location>
</feature>
<comment type="subcellular location">
    <subcellularLocation>
        <location evidence="1">Cell membrane</location>
        <topology evidence="1">Multi-pass membrane protein</topology>
    </subcellularLocation>
    <subcellularLocation>
        <location evidence="11">Membrane</location>
        <topology evidence="11">Multi-pass membrane protein</topology>
    </subcellularLocation>
</comment>
<feature type="transmembrane region" description="Helical" evidence="11">
    <location>
        <begin position="943"/>
        <end position="961"/>
    </location>
</feature>
<keyword evidence="4" id="KW-1003">Cell membrane</keyword>
<gene>
    <name evidence="15" type="ORF">g.47054</name>
</gene>
<dbReference type="InterPro" id="IPR013769">
    <property type="entry name" value="Band3_cytoplasmic_dom"/>
</dbReference>
<evidence type="ECO:0000313" key="15">
    <source>
        <dbReference type="EMBL" id="JAT32333.1"/>
    </source>
</evidence>
<keyword evidence="3 11" id="KW-0813">Transport</keyword>
<feature type="transmembrane region" description="Helical" evidence="11">
    <location>
        <begin position="758"/>
        <end position="788"/>
    </location>
</feature>
<sequence>MPEDPNWRRKSGAFLTGDNRKMSIQPEEASTLQEVDQDDLASHRFDVPKGKRRFSVRSKVSSVSIGDSRKSSMIPQTLPFFSYKKSFDHSPHKVFVQLNEFIGFGEEREWRETARWIKYEENIEEGADRWGKPHVATLSFHSLLNLRRCLETGVVLLDLEEKDLPGISYRVVEQMVVDELILAEDKAGVMRALLLRHRHVESHSDRFRFSMRRNTASYTSLQNLQEEVKSKPKMSITGSSLESKGFHHYPSLLESESGKSNHTAVEMKEETYMSSSEDLSKKAAKESILKRIPEGAEAAAVLVGAVDFLEQPTTAFVRLAEGVVIPTVTEVTIPVRFLFILLGPLDADLDYHEIGRSISTLMSNADFHTVAYKASERRDLLSAINEFLDFSIVLPPGDWEKQALLPYTDIKEQTNEIKRRQSRIHPPTKPPLTPIGEKKTKYSDPLKRTRKPFGGLLNDIKRRFPHYLSDFLDGINGQCIAAAIFIYFAALSAAITFGGLMADKTDNLIGVSETLVATAGAGVFFSLFSGQPLVIIGTTGPLLLFDESLYSFCRENEIEYLTMRVYIGFWLLVIALLVSCFEGSVLVKLFTRFISEIFASLISLLYIVESVMKIYGLFKNHPLMSLTDYCAETNITAAMLTGSAWLSLPSNTTIDDMTTMTTQKPSPPPPPPTPINQPNTALFCTVLALGTFFIAYYLRHFRNSKFLGRSARRALGDFGVPIAIVLMVLLDYVETGTYTEKLKVPEGLSPSNPSVRGWLISPLGLLAPVPLWVAFAAVVPAMLVYILLFMETHISELIIDKKERKLKKGSGFHLDIVLVCLSNVGCGLIGAPYMCAATVRSVAHVSAVTVMSRTHAPGDKPHIIEVKEQRLSALVVSILVGMSVSLAPLLRLVPMAVLFGVFLYLGISSIDGIQFFERLRLFLMPVKHHSQANYVRRVQTMKMHLFTTIQLMCLAILWIVKSSPISLAFPFFLILMVPLRAQFTYLFTRQELRALDSDEPDVVEDEPDFYAESLLAG</sequence>
<evidence type="ECO:0000256" key="7">
    <source>
        <dbReference type="ARBA" id="ARBA00022989"/>
    </source>
</evidence>
<feature type="transmembrane region" description="Helical" evidence="11">
    <location>
        <begin position="680"/>
        <end position="698"/>
    </location>
</feature>
<dbReference type="InterPro" id="IPR016152">
    <property type="entry name" value="PTrfase/Anion_transptr"/>
</dbReference>
<keyword evidence="5" id="KW-0039">Anion exchange</keyword>
<dbReference type="PRINTS" id="PR01231">
    <property type="entry name" value="HCO3TRNSPORT"/>
</dbReference>
<feature type="transmembrane region" description="Helical" evidence="11">
    <location>
        <begin position="565"/>
        <end position="590"/>
    </location>
</feature>
<dbReference type="PANTHER" id="PTHR11453:SF47">
    <property type="entry name" value="ANION EXCHANGE PROTEIN"/>
    <property type="match status" value="1"/>
</dbReference>
<dbReference type="Gene3D" id="1.10.287.570">
    <property type="entry name" value="Helical hairpin bin"/>
    <property type="match status" value="1"/>
</dbReference>
<dbReference type="Gene3D" id="3.40.930.10">
    <property type="entry name" value="Mannitol-specific EII, Chain A"/>
    <property type="match status" value="1"/>
</dbReference>
<feature type="domain" description="Bicarbonate transporter-like transmembrane" evidence="13">
    <location>
        <begin position="452"/>
        <end position="999"/>
    </location>
</feature>
<keyword evidence="8 11" id="KW-0406">Ion transport</keyword>
<feature type="transmembrane region" description="Helical" evidence="11">
    <location>
        <begin position="967"/>
        <end position="987"/>
    </location>
</feature>
<protein>
    <recommendedName>
        <fullName evidence="11">Anion exchange protein</fullName>
    </recommendedName>
</protein>
<evidence type="ECO:0000256" key="6">
    <source>
        <dbReference type="ARBA" id="ARBA00022692"/>
    </source>
</evidence>
<keyword evidence="6 11" id="KW-0812">Transmembrane</keyword>
<dbReference type="PRINTS" id="PR00165">
    <property type="entry name" value="ANIONEXCHNGR"/>
</dbReference>